<evidence type="ECO:0000313" key="3">
    <source>
        <dbReference type="EMBL" id="KAA6400358.1"/>
    </source>
</evidence>
<dbReference type="PANTHER" id="PTHR12634">
    <property type="entry name" value="SIT4 YEAST -ASSOCIATING PROTEIN-RELATED"/>
    <property type="match status" value="1"/>
</dbReference>
<dbReference type="GO" id="GO:0019888">
    <property type="term" value="F:protein phosphatase regulator activity"/>
    <property type="evidence" value="ECO:0007669"/>
    <property type="project" value="TreeGrafter"/>
</dbReference>
<evidence type="ECO:0000313" key="4">
    <source>
        <dbReference type="Proteomes" id="UP000324800"/>
    </source>
</evidence>
<dbReference type="OrthoDB" id="295029at2759"/>
<proteinExistence type="inferred from homology"/>
<accession>A0A5J4WZ13</accession>
<dbReference type="GO" id="GO:0019903">
    <property type="term" value="F:protein phosphatase binding"/>
    <property type="evidence" value="ECO:0007669"/>
    <property type="project" value="InterPro"/>
</dbReference>
<keyword evidence="2" id="KW-0131">Cell cycle</keyword>
<gene>
    <name evidence="3" type="ORF">EZS28_004115</name>
</gene>
<evidence type="ECO:0000256" key="1">
    <source>
        <dbReference type="ARBA" id="ARBA00006180"/>
    </source>
</evidence>
<dbReference type="PANTHER" id="PTHR12634:SF8">
    <property type="entry name" value="FIERY MOUNTAIN, ISOFORM D"/>
    <property type="match status" value="1"/>
</dbReference>
<sequence length="493" mass="55885">MSAIDQLLSREKGCTAAELLSCDEFSLKFYQRKQSLIEFLFKRESVLQMLHLISDSPPERESIKRKFVLPKLASDVLCDEIPAIRAQLVSSECLNVLLGFFEQKKVIQPLYAQHMCKVALCLIRTRGDEILQEMQKRDTVVKMLGHIDCYPICELIDDIASAHEVIESDSLKEELSITILESIIWNSKEVQNDQLNRENQNDMDIEIDKIEKMNIMEKVNSDNNNMIQLLSALLRSEIGEDVDQAFIRSHAMRYIMDIFFRYPNCSIMHCEIYTLLDLGICLRCRNLVISDVVNETDTIKQTSSQSPSLSNTNITSPYIHPSASNQCYQLINLSPLVHLSEQSPAQSLHQQPIASHVLHLARMIEEIREDVPEVDNAIQILNGINYNNDNNINNEIWDDMYNSIVYPAHQKQCNIPFPRPLNLPQTNIQSVEGIIADGLLGQYEMGNIANLFGYNSSGDGADDITDGVIRSGWEGQGFVGVSDYWSGDSGDVY</sequence>
<reference evidence="3 4" key="1">
    <citation type="submission" date="2019-03" db="EMBL/GenBank/DDBJ databases">
        <title>Single cell metagenomics reveals metabolic interactions within the superorganism composed of flagellate Streblomastix strix and complex community of Bacteroidetes bacteria on its surface.</title>
        <authorList>
            <person name="Treitli S.C."/>
            <person name="Kolisko M."/>
            <person name="Husnik F."/>
            <person name="Keeling P."/>
            <person name="Hampl V."/>
        </authorList>
    </citation>
    <scope>NUCLEOTIDE SEQUENCE [LARGE SCALE GENOMIC DNA]</scope>
    <source>
        <strain evidence="3">ST1C</strain>
    </source>
</reference>
<name>A0A5J4WZ13_9EUKA</name>
<dbReference type="AlphaFoldDB" id="A0A5J4WZ13"/>
<evidence type="ECO:0000256" key="2">
    <source>
        <dbReference type="ARBA" id="ARBA00023306"/>
    </source>
</evidence>
<dbReference type="InterPro" id="IPR007587">
    <property type="entry name" value="SAPS"/>
</dbReference>
<protein>
    <submittedName>
        <fullName evidence="3">Uncharacterized protein</fullName>
    </submittedName>
</protein>
<comment type="caution">
    <text evidence="3">The sequence shown here is derived from an EMBL/GenBank/DDBJ whole genome shotgun (WGS) entry which is preliminary data.</text>
</comment>
<organism evidence="3 4">
    <name type="scientific">Streblomastix strix</name>
    <dbReference type="NCBI Taxonomy" id="222440"/>
    <lineage>
        <taxon>Eukaryota</taxon>
        <taxon>Metamonada</taxon>
        <taxon>Preaxostyla</taxon>
        <taxon>Oxymonadida</taxon>
        <taxon>Streblomastigidae</taxon>
        <taxon>Streblomastix</taxon>
    </lineage>
</organism>
<dbReference type="Proteomes" id="UP000324800">
    <property type="component" value="Unassembled WGS sequence"/>
</dbReference>
<dbReference type="EMBL" id="SNRW01000575">
    <property type="protein sequence ID" value="KAA6400358.1"/>
    <property type="molecule type" value="Genomic_DNA"/>
</dbReference>
<comment type="similarity">
    <text evidence="1">Belongs to the SAPS family.</text>
</comment>